<reference evidence="2" key="1">
    <citation type="journal article" date="2022" name="Mol. Ecol. Resour.">
        <title>The genomes of chicory, endive, great burdock and yacon provide insights into Asteraceae palaeo-polyploidization history and plant inulin production.</title>
        <authorList>
            <person name="Fan W."/>
            <person name="Wang S."/>
            <person name="Wang H."/>
            <person name="Wang A."/>
            <person name="Jiang F."/>
            <person name="Liu H."/>
            <person name="Zhao H."/>
            <person name="Xu D."/>
            <person name="Zhang Y."/>
        </authorList>
    </citation>
    <scope>NUCLEOTIDE SEQUENCE [LARGE SCALE GENOMIC DNA]</scope>
    <source>
        <strain evidence="2">cv. Yunnan</strain>
    </source>
</reference>
<protein>
    <submittedName>
        <fullName evidence="1">Uncharacterized protein</fullName>
    </submittedName>
</protein>
<name>A0ACB9JG06_9ASTR</name>
<keyword evidence="2" id="KW-1185">Reference proteome</keyword>
<organism evidence="1 2">
    <name type="scientific">Smallanthus sonchifolius</name>
    <dbReference type="NCBI Taxonomy" id="185202"/>
    <lineage>
        <taxon>Eukaryota</taxon>
        <taxon>Viridiplantae</taxon>
        <taxon>Streptophyta</taxon>
        <taxon>Embryophyta</taxon>
        <taxon>Tracheophyta</taxon>
        <taxon>Spermatophyta</taxon>
        <taxon>Magnoliopsida</taxon>
        <taxon>eudicotyledons</taxon>
        <taxon>Gunneridae</taxon>
        <taxon>Pentapetalae</taxon>
        <taxon>asterids</taxon>
        <taxon>campanulids</taxon>
        <taxon>Asterales</taxon>
        <taxon>Asteraceae</taxon>
        <taxon>Asteroideae</taxon>
        <taxon>Heliantheae alliance</taxon>
        <taxon>Millerieae</taxon>
        <taxon>Smallanthus</taxon>
    </lineage>
</organism>
<sequence>MNNFLSLTPPPRRNILPLLLLLPLLITAASSTKSPESYLHHPRHHHDQHCATTTATTNCFQFRFLPLRPPLPPLPSQHLQPPPPEEIDPRYGVAKRLKTECYGIDGSSKKHVDLEAAKTRMEVAKIDDGK</sequence>
<dbReference type="EMBL" id="CM042021">
    <property type="protein sequence ID" value="KAI3818217.1"/>
    <property type="molecule type" value="Genomic_DNA"/>
</dbReference>
<comment type="caution">
    <text evidence="1">The sequence shown here is derived from an EMBL/GenBank/DDBJ whole genome shotgun (WGS) entry which is preliminary data.</text>
</comment>
<proteinExistence type="predicted"/>
<accession>A0ACB9JG06</accession>
<evidence type="ECO:0000313" key="2">
    <source>
        <dbReference type="Proteomes" id="UP001056120"/>
    </source>
</evidence>
<dbReference type="Proteomes" id="UP001056120">
    <property type="component" value="Linkage Group LG04"/>
</dbReference>
<gene>
    <name evidence="1" type="ORF">L1987_12020</name>
</gene>
<evidence type="ECO:0000313" key="1">
    <source>
        <dbReference type="EMBL" id="KAI3818217.1"/>
    </source>
</evidence>
<reference evidence="1 2" key="2">
    <citation type="journal article" date="2022" name="Mol. Ecol. Resour.">
        <title>The genomes of chicory, endive, great burdock and yacon provide insights into Asteraceae paleo-polyploidization history and plant inulin production.</title>
        <authorList>
            <person name="Fan W."/>
            <person name="Wang S."/>
            <person name="Wang H."/>
            <person name="Wang A."/>
            <person name="Jiang F."/>
            <person name="Liu H."/>
            <person name="Zhao H."/>
            <person name="Xu D."/>
            <person name="Zhang Y."/>
        </authorList>
    </citation>
    <scope>NUCLEOTIDE SEQUENCE [LARGE SCALE GENOMIC DNA]</scope>
    <source>
        <strain evidence="2">cv. Yunnan</strain>
        <tissue evidence="1">Leaves</tissue>
    </source>
</reference>